<comment type="similarity">
    <text evidence="1 8">Belongs to the peptidase A1 family.</text>
</comment>
<dbReference type="InterPro" id="IPR001969">
    <property type="entry name" value="Aspartic_peptidase_AS"/>
</dbReference>
<dbReference type="InterPro" id="IPR034163">
    <property type="entry name" value="Aspergillopepsin-like_cat_dom"/>
</dbReference>
<evidence type="ECO:0000259" key="10">
    <source>
        <dbReference type="PROSITE" id="PS51767"/>
    </source>
</evidence>
<reference evidence="11" key="1">
    <citation type="journal article" date="2020" name="Stud. Mycol.">
        <title>101 Dothideomycetes genomes: a test case for predicting lifestyles and emergence of pathogens.</title>
        <authorList>
            <person name="Haridas S."/>
            <person name="Albert R."/>
            <person name="Binder M."/>
            <person name="Bloem J."/>
            <person name="Labutti K."/>
            <person name="Salamov A."/>
            <person name="Andreopoulos B."/>
            <person name="Baker S."/>
            <person name="Barry K."/>
            <person name="Bills G."/>
            <person name="Bluhm B."/>
            <person name="Cannon C."/>
            <person name="Castanera R."/>
            <person name="Culley D."/>
            <person name="Daum C."/>
            <person name="Ezra D."/>
            <person name="Gonzalez J."/>
            <person name="Henrissat B."/>
            <person name="Kuo A."/>
            <person name="Liang C."/>
            <person name="Lipzen A."/>
            <person name="Lutzoni F."/>
            <person name="Magnuson J."/>
            <person name="Mondo S."/>
            <person name="Nolan M."/>
            <person name="Ohm R."/>
            <person name="Pangilinan J."/>
            <person name="Park H.-J."/>
            <person name="Ramirez L."/>
            <person name="Alfaro M."/>
            <person name="Sun H."/>
            <person name="Tritt A."/>
            <person name="Yoshinaga Y."/>
            <person name="Zwiers L.-H."/>
            <person name="Turgeon B."/>
            <person name="Goodwin S."/>
            <person name="Spatafora J."/>
            <person name="Crous P."/>
            <person name="Grigoriev I."/>
        </authorList>
    </citation>
    <scope>NUCLEOTIDE SEQUENCE</scope>
    <source>
        <strain evidence="11">CBS 627.86</strain>
    </source>
</reference>
<comment type="function">
    <text evidence="6">Secreted aspartic endopeptidase that allows assimilation of proteinaceous substrates. The scissile peptide bond is attacked by a nucleophilic water molecule activated by two aspartic residues in the active site. Shows a broad primary substrate specificity. Favors hydrophobic residues at the P1 and P1' positions.</text>
</comment>
<dbReference type="Proteomes" id="UP000799770">
    <property type="component" value="Unassembled WGS sequence"/>
</dbReference>
<organism evidence="11 12">
    <name type="scientific">Lophiotrema nucula</name>
    <dbReference type="NCBI Taxonomy" id="690887"/>
    <lineage>
        <taxon>Eukaryota</taxon>
        <taxon>Fungi</taxon>
        <taxon>Dikarya</taxon>
        <taxon>Ascomycota</taxon>
        <taxon>Pezizomycotina</taxon>
        <taxon>Dothideomycetes</taxon>
        <taxon>Pleosporomycetidae</taxon>
        <taxon>Pleosporales</taxon>
        <taxon>Lophiotremataceae</taxon>
        <taxon>Lophiotrema</taxon>
    </lineage>
</organism>
<feature type="domain" description="Peptidase A1" evidence="10">
    <location>
        <begin position="87"/>
        <end position="395"/>
    </location>
</feature>
<evidence type="ECO:0000256" key="6">
    <source>
        <dbReference type="ARBA" id="ARBA00055396"/>
    </source>
</evidence>
<protein>
    <submittedName>
        <fullName evidence="11">Aspartic peptidase domain-containing protein</fullName>
    </submittedName>
</protein>
<keyword evidence="5" id="KW-0325">Glycoprotein</keyword>
<dbReference type="Gene3D" id="2.40.70.10">
    <property type="entry name" value="Acid Proteases"/>
    <property type="match status" value="2"/>
</dbReference>
<dbReference type="AlphaFoldDB" id="A0A6A5ZL78"/>
<dbReference type="InterPro" id="IPR021109">
    <property type="entry name" value="Peptidase_aspartic_dom_sf"/>
</dbReference>
<keyword evidence="9" id="KW-0732">Signal</keyword>
<sequence length="402" mass="41786">MPSFLNAITVAVAFSVAVASPVDFQKRKAFTLHQVERTQFLKNGAQSKLRTLRKYGATIPEGLVEAAAAAANGSAPAVPGDAYDSLYLTPVTIGNTTVQLDADTGSADLWVFSSLQASSQLTGHDYYKVDSSKAISGATWKISYGDGSGAAGKVYADKVVVGGVTATSQAVEAATSVSSQFQADRDTDGLLGLAFSSINTVKPTPQKTFFDTVKSSLASPLFAVTLKYHAAGTYDFGALDSSKYTGDITYVNVKTTNGFWEFTASGYSIGSGSTTTSSIDAIADTGTTLLYLPTAAVSAYYRQVSGAQDSSSEGGWVFPCSATLPNFSLVIGGVKQTVPGKYVNYSPVTTGSSTCFGGIQDNTGIGFSIVGDIFLKSKYVVFESPASGTPRLGWAQQAGVTA</sequence>
<evidence type="ECO:0000256" key="9">
    <source>
        <dbReference type="SAM" id="SignalP"/>
    </source>
</evidence>
<evidence type="ECO:0000313" key="12">
    <source>
        <dbReference type="Proteomes" id="UP000799770"/>
    </source>
</evidence>
<evidence type="ECO:0000256" key="2">
    <source>
        <dbReference type="ARBA" id="ARBA00022670"/>
    </source>
</evidence>
<dbReference type="Pfam" id="PF00026">
    <property type="entry name" value="Asp"/>
    <property type="match status" value="1"/>
</dbReference>
<accession>A0A6A5ZL78</accession>
<keyword evidence="4 8" id="KW-0378">Hydrolase</keyword>
<dbReference type="PROSITE" id="PS00141">
    <property type="entry name" value="ASP_PROTEASE"/>
    <property type="match status" value="1"/>
</dbReference>
<dbReference type="InterPro" id="IPR001461">
    <property type="entry name" value="Aspartic_peptidase_A1"/>
</dbReference>
<keyword evidence="3 8" id="KW-0064">Aspartyl protease</keyword>
<feature type="active site" evidence="7">
    <location>
        <position position="284"/>
    </location>
</feature>
<feature type="chain" id="PRO_5025418444" evidence="9">
    <location>
        <begin position="20"/>
        <end position="402"/>
    </location>
</feature>
<keyword evidence="2 8" id="KW-0645">Protease</keyword>
<evidence type="ECO:0000256" key="8">
    <source>
        <dbReference type="RuleBase" id="RU000454"/>
    </source>
</evidence>
<feature type="active site" evidence="7">
    <location>
        <position position="103"/>
    </location>
</feature>
<feature type="signal peptide" evidence="9">
    <location>
        <begin position="1"/>
        <end position="19"/>
    </location>
</feature>
<gene>
    <name evidence="11" type="ORF">BDV96DRAFT_641784</name>
</gene>
<evidence type="ECO:0000256" key="5">
    <source>
        <dbReference type="ARBA" id="ARBA00023180"/>
    </source>
</evidence>
<dbReference type="FunFam" id="2.40.70.10:FF:000026">
    <property type="entry name" value="Endothiapepsin"/>
    <property type="match status" value="1"/>
</dbReference>
<proteinExistence type="inferred from homology"/>
<dbReference type="PRINTS" id="PR00792">
    <property type="entry name" value="PEPSIN"/>
</dbReference>
<dbReference type="GO" id="GO:0006508">
    <property type="term" value="P:proteolysis"/>
    <property type="evidence" value="ECO:0007669"/>
    <property type="project" value="UniProtKB-KW"/>
</dbReference>
<evidence type="ECO:0000256" key="4">
    <source>
        <dbReference type="ARBA" id="ARBA00022801"/>
    </source>
</evidence>
<dbReference type="OrthoDB" id="2747330at2759"/>
<keyword evidence="12" id="KW-1185">Reference proteome</keyword>
<name>A0A6A5ZL78_9PLEO</name>
<dbReference type="PANTHER" id="PTHR47966">
    <property type="entry name" value="BETA-SITE APP-CLEAVING ENZYME, ISOFORM A-RELATED"/>
    <property type="match status" value="1"/>
</dbReference>
<evidence type="ECO:0000313" key="11">
    <source>
        <dbReference type="EMBL" id="KAF2119916.1"/>
    </source>
</evidence>
<dbReference type="PANTHER" id="PTHR47966:SF2">
    <property type="entry name" value="ASPERGILLOPEPSIN-1-RELATED"/>
    <property type="match status" value="1"/>
</dbReference>
<dbReference type="FunFam" id="2.40.70.10:FF:000024">
    <property type="entry name" value="Endothiapepsin"/>
    <property type="match status" value="1"/>
</dbReference>
<evidence type="ECO:0000256" key="3">
    <source>
        <dbReference type="ARBA" id="ARBA00022750"/>
    </source>
</evidence>
<dbReference type="CDD" id="cd06097">
    <property type="entry name" value="Aspergillopepsin_like"/>
    <property type="match status" value="1"/>
</dbReference>
<dbReference type="InterPro" id="IPR033121">
    <property type="entry name" value="PEPTIDASE_A1"/>
</dbReference>
<dbReference type="EMBL" id="ML977314">
    <property type="protein sequence ID" value="KAF2119916.1"/>
    <property type="molecule type" value="Genomic_DNA"/>
</dbReference>
<dbReference type="SUPFAM" id="SSF50630">
    <property type="entry name" value="Acid proteases"/>
    <property type="match status" value="1"/>
</dbReference>
<evidence type="ECO:0000256" key="7">
    <source>
        <dbReference type="PIRSR" id="PIRSR601461-1"/>
    </source>
</evidence>
<dbReference type="GO" id="GO:0004190">
    <property type="term" value="F:aspartic-type endopeptidase activity"/>
    <property type="evidence" value="ECO:0007669"/>
    <property type="project" value="UniProtKB-KW"/>
</dbReference>
<evidence type="ECO:0000256" key="1">
    <source>
        <dbReference type="ARBA" id="ARBA00007447"/>
    </source>
</evidence>
<dbReference type="PROSITE" id="PS51767">
    <property type="entry name" value="PEPTIDASE_A1"/>
    <property type="match status" value="1"/>
</dbReference>